<dbReference type="InterPro" id="IPR036291">
    <property type="entry name" value="NAD(P)-bd_dom_sf"/>
</dbReference>
<dbReference type="FunFam" id="3.40.50.720:FF:000090">
    <property type="entry name" value="NADP-dependent mannitol dehydrogenase"/>
    <property type="match status" value="1"/>
</dbReference>
<dbReference type="PRINTS" id="PR00081">
    <property type="entry name" value="GDHRDH"/>
</dbReference>
<evidence type="ECO:0000256" key="5">
    <source>
        <dbReference type="ARBA" id="ARBA00066645"/>
    </source>
</evidence>
<comment type="catalytic activity">
    <reaction evidence="4">
        <text>D-mannitol + NADP(+) = D-fructose + NADPH + H(+)</text>
        <dbReference type="Rhea" id="RHEA:16765"/>
        <dbReference type="ChEBI" id="CHEBI:15378"/>
        <dbReference type="ChEBI" id="CHEBI:16899"/>
        <dbReference type="ChEBI" id="CHEBI:37721"/>
        <dbReference type="ChEBI" id="CHEBI:57783"/>
        <dbReference type="ChEBI" id="CHEBI:58349"/>
        <dbReference type="EC" id="1.1.1.138"/>
    </reaction>
    <physiologicalReaction direction="left-to-right" evidence="4">
        <dbReference type="Rhea" id="RHEA:16766"/>
    </physiologicalReaction>
    <physiologicalReaction direction="right-to-left" evidence="4">
        <dbReference type="Rhea" id="RHEA:16767"/>
    </physiologicalReaction>
</comment>
<evidence type="ECO:0000256" key="1">
    <source>
        <dbReference type="ARBA" id="ARBA00006484"/>
    </source>
</evidence>
<organism evidence="7 8">
    <name type="scientific">Recurvomyces mirabilis</name>
    <dbReference type="NCBI Taxonomy" id="574656"/>
    <lineage>
        <taxon>Eukaryota</taxon>
        <taxon>Fungi</taxon>
        <taxon>Dikarya</taxon>
        <taxon>Ascomycota</taxon>
        <taxon>Pezizomycotina</taxon>
        <taxon>Dothideomycetes</taxon>
        <taxon>Dothideomycetidae</taxon>
        <taxon>Mycosphaerellales</taxon>
        <taxon>Teratosphaeriaceae</taxon>
        <taxon>Recurvomyces</taxon>
    </lineage>
</organism>
<dbReference type="PANTHER" id="PTHR43008">
    <property type="entry name" value="BENZIL REDUCTASE"/>
    <property type="match status" value="1"/>
</dbReference>
<name>A0AAE0TRJ2_9PEZI</name>
<accession>A0AAE0TRJ2</accession>
<evidence type="ECO:0000256" key="2">
    <source>
        <dbReference type="ARBA" id="ARBA00022857"/>
    </source>
</evidence>
<dbReference type="Pfam" id="PF13561">
    <property type="entry name" value="adh_short_C2"/>
    <property type="match status" value="1"/>
</dbReference>
<keyword evidence="3" id="KW-0560">Oxidoreductase</keyword>
<evidence type="ECO:0000313" key="7">
    <source>
        <dbReference type="EMBL" id="KAK3672507.1"/>
    </source>
</evidence>
<evidence type="ECO:0000313" key="8">
    <source>
        <dbReference type="Proteomes" id="UP001274830"/>
    </source>
</evidence>
<dbReference type="AlphaFoldDB" id="A0AAE0TRJ2"/>
<evidence type="ECO:0000256" key="4">
    <source>
        <dbReference type="ARBA" id="ARBA00051683"/>
    </source>
</evidence>
<dbReference type="EMBL" id="JAUTXT010000032">
    <property type="protein sequence ID" value="KAK3672507.1"/>
    <property type="molecule type" value="Genomic_DNA"/>
</dbReference>
<dbReference type="InterPro" id="IPR002347">
    <property type="entry name" value="SDR_fam"/>
</dbReference>
<dbReference type="CDD" id="cd05352">
    <property type="entry name" value="MDH-like_SDR_c"/>
    <property type="match status" value="1"/>
</dbReference>
<dbReference type="Proteomes" id="UP001274830">
    <property type="component" value="Unassembled WGS sequence"/>
</dbReference>
<dbReference type="GO" id="GO:0050085">
    <property type="term" value="F:mannitol 2-dehydrogenase (NADP+) activity"/>
    <property type="evidence" value="ECO:0007669"/>
    <property type="project" value="UniProtKB-EC"/>
</dbReference>
<dbReference type="PRINTS" id="PR00080">
    <property type="entry name" value="SDRFAMILY"/>
</dbReference>
<dbReference type="SUPFAM" id="SSF51735">
    <property type="entry name" value="NAD(P)-binding Rossmann-fold domains"/>
    <property type="match status" value="1"/>
</dbReference>
<evidence type="ECO:0000256" key="3">
    <source>
        <dbReference type="ARBA" id="ARBA00023002"/>
    </source>
</evidence>
<dbReference type="GO" id="GO:0019594">
    <property type="term" value="P:mannitol metabolic process"/>
    <property type="evidence" value="ECO:0007669"/>
    <property type="project" value="UniProtKB-ARBA"/>
</dbReference>
<reference evidence="7" key="1">
    <citation type="submission" date="2023-07" db="EMBL/GenBank/DDBJ databases">
        <title>Black Yeasts Isolated from many extreme environments.</title>
        <authorList>
            <person name="Coleine C."/>
            <person name="Stajich J.E."/>
            <person name="Selbmann L."/>
        </authorList>
    </citation>
    <scope>NUCLEOTIDE SEQUENCE</scope>
    <source>
        <strain evidence="7">CCFEE 5485</strain>
    </source>
</reference>
<comment type="caution">
    <text evidence="7">The sequence shown here is derived from an EMBL/GenBank/DDBJ whole genome shotgun (WGS) entry which is preliminary data.</text>
</comment>
<protein>
    <recommendedName>
        <fullName evidence="6">NADP-dependent mannitol dehydrogenase</fullName>
        <ecNumber evidence="5">1.1.1.138</ecNumber>
    </recommendedName>
</protein>
<dbReference type="PROSITE" id="PS00061">
    <property type="entry name" value="ADH_SHORT"/>
    <property type="match status" value="1"/>
</dbReference>
<keyword evidence="2" id="KW-0521">NADP</keyword>
<dbReference type="EC" id="1.1.1.138" evidence="5"/>
<dbReference type="InterPro" id="IPR020904">
    <property type="entry name" value="Sc_DH/Rdtase_CS"/>
</dbReference>
<proteinExistence type="inferred from homology"/>
<dbReference type="GO" id="GO:0050664">
    <property type="term" value="F:oxidoreductase activity, acting on NAD(P)H, oxygen as acceptor"/>
    <property type="evidence" value="ECO:0007669"/>
    <property type="project" value="TreeGrafter"/>
</dbReference>
<evidence type="ECO:0000256" key="6">
    <source>
        <dbReference type="ARBA" id="ARBA00069279"/>
    </source>
</evidence>
<comment type="similarity">
    <text evidence="1">Belongs to the short-chain dehydrogenases/reductases (SDR) family.</text>
</comment>
<keyword evidence="8" id="KW-1185">Reference proteome</keyword>
<gene>
    <name evidence="7" type="ORF">LTR78_007557</name>
</gene>
<dbReference type="PANTHER" id="PTHR43008:SF12">
    <property type="entry name" value="OXIDOREDUCTASE, SHORT CHAIN DEHYDROGENASE_REDUCTASE FAMILY (AFU_ORTHOLOGUE AFUA_6G13830)"/>
    <property type="match status" value="1"/>
</dbReference>
<dbReference type="Gene3D" id="3.40.50.720">
    <property type="entry name" value="NAD(P)-binding Rossmann-like Domain"/>
    <property type="match status" value="1"/>
</dbReference>
<sequence length="268" mass="28323">MPLARPANPKANVLEHFSLNGKVAAVTGGARGIGLEVVRGLAEAGARAVALIYTSSKNAEETAEQISKDTGATVKAYKSDVTDKDTITATINQVAKDFGKLDICVANAGIASHYDSLDYTADQWHDIMRVNLDGAMFTAQAAGKVFKQQGPGAGSMIFTASVSGILVNIPQKQAAYNASKAAVIHLAKSLAVEWVDFGRVNCISPGFIETDMIGTLPKEWSEKWPELIPGTRFCDAAELKGAYVYLASDASSYMTGANLVIDGGYTLP</sequence>